<gene>
    <name evidence="2" type="ORF">E2C01_034120</name>
</gene>
<sequence length="204" mass="22800">MKNYYKRTTDQSYQQRSHNNLLSGQSGGKVTWQASRPPLGSPAHSVSCPMPLGQTRKAESLMPHLGGCSWRRKFPHDREHVPVLPESIGHSSPSVWSSWPGYIMALASVTKKKVWQWGSGTAECNLLDPGEVTPLPDKRPALLQDLRRTKSPGRCLVAKCLHNGADWSNCGHIGQMGTSPGQPLVEQNWEIHLLKERYTMFSDF</sequence>
<dbReference type="EMBL" id="VSRR010004731">
    <property type="protein sequence ID" value="MPC40558.1"/>
    <property type="molecule type" value="Genomic_DNA"/>
</dbReference>
<feature type="region of interest" description="Disordered" evidence="1">
    <location>
        <begin position="1"/>
        <end position="45"/>
    </location>
</feature>
<organism evidence="2 3">
    <name type="scientific">Portunus trituberculatus</name>
    <name type="common">Swimming crab</name>
    <name type="synonym">Neptunus trituberculatus</name>
    <dbReference type="NCBI Taxonomy" id="210409"/>
    <lineage>
        <taxon>Eukaryota</taxon>
        <taxon>Metazoa</taxon>
        <taxon>Ecdysozoa</taxon>
        <taxon>Arthropoda</taxon>
        <taxon>Crustacea</taxon>
        <taxon>Multicrustacea</taxon>
        <taxon>Malacostraca</taxon>
        <taxon>Eumalacostraca</taxon>
        <taxon>Eucarida</taxon>
        <taxon>Decapoda</taxon>
        <taxon>Pleocyemata</taxon>
        <taxon>Brachyura</taxon>
        <taxon>Eubrachyura</taxon>
        <taxon>Portunoidea</taxon>
        <taxon>Portunidae</taxon>
        <taxon>Portuninae</taxon>
        <taxon>Portunus</taxon>
    </lineage>
</organism>
<evidence type="ECO:0000256" key="1">
    <source>
        <dbReference type="SAM" id="MobiDB-lite"/>
    </source>
</evidence>
<evidence type="ECO:0000313" key="3">
    <source>
        <dbReference type="Proteomes" id="UP000324222"/>
    </source>
</evidence>
<keyword evidence="3" id="KW-1185">Reference proteome</keyword>
<name>A0A5B7F614_PORTR</name>
<protein>
    <submittedName>
        <fullName evidence="2">Uncharacterized protein</fullName>
    </submittedName>
</protein>
<evidence type="ECO:0000313" key="2">
    <source>
        <dbReference type="EMBL" id="MPC40558.1"/>
    </source>
</evidence>
<dbReference type="Proteomes" id="UP000324222">
    <property type="component" value="Unassembled WGS sequence"/>
</dbReference>
<dbReference type="AlphaFoldDB" id="A0A5B7F614"/>
<proteinExistence type="predicted"/>
<feature type="compositionally biased region" description="Polar residues" evidence="1">
    <location>
        <begin position="10"/>
        <end position="24"/>
    </location>
</feature>
<reference evidence="2 3" key="1">
    <citation type="submission" date="2019-05" db="EMBL/GenBank/DDBJ databases">
        <title>Another draft genome of Portunus trituberculatus and its Hox gene families provides insights of decapod evolution.</title>
        <authorList>
            <person name="Jeong J.-H."/>
            <person name="Song I."/>
            <person name="Kim S."/>
            <person name="Choi T."/>
            <person name="Kim D."/>
            <person name="Ryu S."/>
            <person name="Kim W."/>
        </authorList>
    </citation>
    <scope>NUCLEOTIDE SEQUENCE [LARGE SCALE GENOMIC DNA]</scope>
    <source>
        <tissue evidence="2">Muscle</tissue>
    </source>
</reference>
<accession>A0A5B7F614</accession>
<comment type="caution">
    <text evidence="2">The sequence shown here is derived from an EMBL/GenBank/DDBJ whole genome shotgun (WGS) entry which is preliminary data.</text>
</comment>